<dbReference type="EMBL" id="WWCR01000005">
    <property type="protein sequence ID" value="MYM71996.1"/>
    <property type="molecule type" value="Genomic_DNA"/>
</dbReference>
<dbReference type="InterPro" id="IPR005186">
    <property type="entry name" value="FlaG"/>
</dbReference>
<evidence type="ECO:0008006" key="3">
    <source>
        <dbReference type="Google" id="ProtNLM"/>
    </source>
</evidence>
<evidence type="ECO:0000313" key="2">
    <source>
        <dbReference type="Proteomes" id="UP000469734"/>
    </source>
</evidence>
<protein>
    <recommendedName>
        <fullName evidence="3">Flagellar protein FlaG</fullName>
    </recommendedName>
</protein>
<reference evidence="1 2" key="1">
    <citation type="submission" date="2019-12" db="EMBL/GenBank/DDBJ databases">
        <title>Novel species isolated from a subtropical stream in China.</title>
        <authorList>
            <person name="Lu H."/>
        </authorList>
    </citation>
    <scope>NUCLEOTIDE SEQUENCE [LARGE SCALE GENOMIC DNA]</scope>
    <source>
        <strain evidence="1 2">FT134W</strain>
    </source>
</reference>
<gene>
    <name evidence="1" type="ORF">GTP56_07255</name>
</gene>
<accession>A0A7X4GYJ3</accession>
<dbReference type="InterPro" id="IPR035924">
    <property type="entry name" value="FlaG-like_sf"/>
</dbReference>
<dbReference type="RefSeq" id="WP_161049593.1">
    <property type="nucleotide sequence ID" value="NZ_WWCR01000005.1"/>
</dbReference>
<dbReference type="Gene3D" id="3.30.160.170">
    <property type="entry name" value="FlaG-like"/>
    <property type="match status" value="1"/>
</dbReference>
<dbReference type="AlphaFoldDB" id="A0A7X4GYJ3"/>
<organism evidence="1 2">
    <name type="scientific">Duganella margarita</name>
    <dbReference type="NCBI Taxonomy" id="2692170"/>
    <lineage>
        <taxon>Bacteria</taxon>
        <taxon>Pseudomonadati</taxon>
        <taxon>Pseudomonadota</taxon>
        <taxon>Betaproteobacteria</taxon>
        <taxon>Burkholderiales</taxon>
        <taxon>Oxalobacteraceae</taxon>
        <taxon>Telluria group</taxon>
        <taxon>Duganella</taxon>
    </lineage>
</organism>
<dbReference type="Pfam" id="PF03646">
    <property type="entry name" value="FlaG"/>
    <property type="match status" value="1"/>
</dbReference>
<dbReference type="PANTHER" id="PTHR37166:SF1">
    <property type="entry name" value="PROTEIN FLAG"/>
    <property type="match status" value="1"/>
</dbReference>
<dbReference type="SUPFAM" id="SSF160214">
    <property type="entry name" value="FlaG-like"/>
    <property type="match status" value="1"/>
</dbReference>
<comment type="caution">
    <text evidence="1">The sequence shown here is derived from an EMBL/GenBank/DDBJ whole genome shotgun (WGS) entry which is preliminary data.</text>
</comment>
<sequence length="124" mass="13336">MDPSSINRLDSLPTTTATWAVLPLPALDKTTDTASAQSIVAGKDDAALKTPSKSELKKSVDAINRFLENNSEVEFSIDDHSGLSVVKVIDTETKQVLRQLPSVESLEIAKNLNSMKGLLINSKA</sequence>
<evidence type="ECO:0000313" key="1">
    <source>
        <dbReference type="EMBL" id="MYM71996.1"/>
    </source>
</evidence>
<proteinExistence type="predicted"/>
<dbReference type="Proteomes" id="UP000469734">
    <property type="component" value="Unassembled WGS sequence"/>
</dbReference>
<name>A0A7X4GYJ3_9BURK</name>
<dbReference type="PANTHER" id="PTHR37166">
    <property type="entry name" value="PROTEIN FLAG"/>
    <property type="match status" value="1"/>
</dbReference>